<dbReference type="EMBL" id="CAJNOJ010000568">
    <property type="protein sequence ID" value="CAF1486660.1"/>
    <property type="molecule type" value="Genomic_DNA"/>
</dbReference>
<evidence type="ECO:0000313" key="2">
    <source>
        <dbReference type="EMBL" id="CAF1446295.1"/>
    </source>
</evidence>
<comment type="caution">
    <text evidence="2">The sequence shown here is derived from an EMBL/GenBank/DDBJ whole genome shotgun (WGS) entry which is preliminary data.</text>
</comment>
<evidence type="ECO:0000256" key="1">
    <source>
        <dbReference type="SAM" id="MobiDB-lite"/>
    </source>
</evidence>
<dbReference type="EMBL" id="CAJNOR010003773">
    <property type="protein sequence ID" value="CAF1446295.1"/>
    <property type="molecule type" value="Genomic_DNA"/>
</dbReference>
<evidence type="ECO:0000313" key="3">
    <source>
        <dbReference type="EMBL" id="CAF1486660.1"/>
    </source>
</evidence>
<feature type="compositionally biased region" description="Polar residues" evidence="1">
    <location>
        <begin position="25"/>
        <end position="34"/>
    </location>
</feature>
<name>A0A815P9X5_ADIRI</name>
<dbReference type="Proteomes" id="UP000663828">
    <property type="component" value="Unassembled WGS sequence"/>
</dbReference>
<gene>
    <name evidence="3" type="ORF">EDS130_LOCUS41760</name>
    <name evidence="2" type="ORF">XAT740_LOCUS36609</name>
</gene>
<feature type="compositionally biased region" description="Polar residues" evidence="1">
    <location>
        <begin position="70"/>
        <end position="86"/>
    </location>
</feature>
<reference evidence="2" key="1">
    <citation type="submission" date="2021-02" db="EMBL/GenBank/DDBJ databases">
        <authorList>
            <person name="Nowell W R."/>
        </authorList>
    </citation>
    <scope>NUCLEOTIDE SEQUENCE</scope>
</reference>
<dbReference type="Proteomes" id="UP000663852">
    <property type="component" value="Unassembled WGS sequence"/>
</dbReference>
<proteinExistence type="predicted"/>
<accession>A0A815P9X5</accession>
<feature type="compositionally biased region" description="Polar residues" evidence="1">
    <location>
        <begin position="1"/>
        <end position="12"/>
    </location>
</feature>
<sequence>MNINSKSNSSKGVNIPFDQDHYLSFENQHPQTVAQELERAQEQKEKKKKKKCHGNRNLQRYRRKLRHRGTNISANTESSVVQKKFQ</sequence>
<keyword evidence="4" id="KW-1185">Reference proteome</keyword>
<protein>
    <submittedName>
        <fullName evidence="2">Uncharacterized protein</fullName>
    </submittedName>
</protein>
<evidence type="ECO:0000313" key="4">
    <source>
        <dbReference type="Proteomes" id="UP000663828"/>
    </source>
</evidence>
<dbReference type="AlphaFoldDB" id="A0A815P9X5"/>
<organism evidence="2 4">
    <name type="scientific">Adineta ricciae</name>
    <name type="common">Rotifer</name>
    <dbReference type="NCBI Taxonomy" id="249248"/>
    <lineage>
        <taxon>Eukaryota</taxon>
        <taxon>Metazoa</taxon>
        <taxon>Spiralia</taxon>
        <taxon>Gnathifera</taxon>
        <taxon>Rotifera</taxon>
        <taxon>Eurotatoria</taxon>
        <taxon>Bdelloidea</taxon>
        <taxon>Adinetida</taxon>
        <taxon>Adinetidae</taxon>
        <taxon>Adineta</taxon>
    </lineage>
</organism>
<feature type="compositionally biased region" description="Basic and acidic residues" evidence="1">
    <location>
        <begin position="36"/>
        <end position="45"/>
    </location>
</feature>
<feature type="compositionally biased region" description="Basic residues" evidence="1">
    <location>
        <begin position="46"/>
        <end position="69"/>
    </location>
</feature>
<feature type="region of interest" description="Disordered" evidence="1">
    <location>
        <begin position="1"/>
        <end position="86"/>
    </location>
</feature>